<evidence type="ECO:0000256" key="3">
    <source>
        <dbReference type="ARBA" id="ARBA00022840"/>
    </source>
</evidence>
<accession>A0A0S1SKJ5</accession>
<dbReference type="GO" id="GO:0030272">
    <property type="term" value="F:5-formyltetrahydrofolate cyclo-ligase activity"/>
    <property type="evidence" value="ECO:0007669"/>
    <property type="project" value="UniProtKB-EC"/>
</dbReference>
<dbReference type="GO" id="GO:0046872">
    <property type="term" value="F:metal ion binding"/>
    <property type="evidence" value="ECO:0007669"/>
    <property type="project" value="UniProtKB-KW"/>
</dbReference>
<accession>A0A0S1SJN4</accession>
<dbReference type="PANTHER" id="PTHR23407">
    <property type="entry name" value="ATPASE INHIBITOR/5-FORMYLTETRAHYDROFOLATE CYCLO-LIGASE"/>
    <property type="match status" value="1"/>
</dbReference>
<dbReference type="Gene3D" id="3.40.50.10420">
    <property type="entry name" value="NagB/RpiA/CoA transferase-like"/>
    <property type="match status" value="1"/>
</dbReference>
<proteinExistence type="inferred from homology"/>
<accession>A0A0S1SP71</accession>
<comment type="similarity">
    <text evidence="1 5">Belongs to the 5-formyltetrahydrofolate cyclo-ligase family.</text>
</comment>
<dbReference type="EMBL" id="CP013065">
    <property type="protein sequence ID" value="ALM13382.1"/>
    <property type="molecule type" value="Genomic_DNA"/>
</dbReference>
<reference evidence="6 7" key="2">
    <citation type="journal article" date="2016" name="PeerJ">
        <title>Analysis of five complete genome sequences for members of the class Peribacteria in the recently recognized Peregrinibacteria bacterial phylum.</title>
        <authorList>
            <person name="Anantharaman K."/>
            <person name="Brown C.T."/>
            <person name="Burstein D."/>
            <person name="Castelle C.J."/>
            <person name="Probst A.J."/>
            <person name="Thomas B.C."/>
            <person name="Williams K.H."/>
            <person name="Banfield J.F."/>
        </authorList>
    </citation>
    <scope>NUCLEOTIDE SEQUENCE [LARGE SCALE GENOMIC DNA]</scope>
    <source>
        <strain evidence="6">RIFOXYD1_FULL_PER-ii_59_16</strain>
    </source>
</reference>
<dbReference type="EC" id="6.3.3.2" evidence="5"/>
<dbReference type="KEGG" id="prf:PeribacterA2_0708"/>
<dbReference type="NCBIfam" id="TIGR02727">
    <property type="entry name" value="MTHFS_bact"/>
    <property type="match status" value="1"/>
</dbReference>
<keyword evidence="3 4" id="KW-0067">ATP-binding</keyword>
<dbReference type="InterPro" id="IPR037171">
    <property type="entry name" value="NagB/RpiA_transferase-like"/>
</dbReference>
<name>A0A0S1SJN4_9BACT</name>
<sequence length="193" mass="21620">MSHISEQKTELRAAILERIQYMNEQARTAESRSIARRILEELPTDSVICAFFPMKTEPDIRLLLTEIITRGQELFLPTFDGHALVMRRTYDLAHLITSDYGIPEPASDAEKLDAHTPVIALIPGRAFAADGGRLGRGNGGYDRWIASHRSQNDQSRYYGVAFDCQIVSAVPMEEHDVPLDGYISARGFTLAQK</sequence>
<evidence type="ECO:0000256" key="2">
    <source>
        <dbReference type="ARBA" id="ARBA00022741"/>
    </source>
</evidence>
<keyword evidence="2 4" id="KW-0547">Nucleotide-binding</keyword>
<comment type="cofactor">
    <cofactor evidence="5">
        <name>Mg(2+)</name>
        <dbReference type="ChEBI" id="CHEBI:18420"/>
    </cofactor>
</comment>
<protein>
    <recommendedName>
        <fullName evidence="5">5-formyltetrahydrofolate cyclo-ligase</fullName>
        <ecNumber evidence="5">6.3.3.2</ecNumber>
    </recommendedName>
</protein>
<dbReference type="PANTHER" id="PTHR23407:SF1">
    <property type="entry name" value="5-FORMYLTETRAHYDROFOLATE CYCLO-LIGASE"/>
    <property type="match status" value="1"/>
</dbReference>
<gene>
    <name evidence="6" type="ORF">PeribacterD1_0709</name>
</gene>
<dbReference type="AlphaFoldDB" id="A0A0S1SJN4"/>
<evidence type="ECO:0000313" key="7">
    <source>
        <dbReference type="Proteomes" id="UP000069135"/>
    </source>
</evidence>
<feature type="binding site" evidence="4">
    <location>
        <begin position="8"/>
        <end position="12"/>
    </location>
    <ligand>
        <name>ATP</name>
        <dbReference type="ChEBI" id="CHEBI:30616"/>
    </ligand>
</feature>
<evidence type="ECO:0000256" key="1">
    <source>
        <dbReference type="ARBA" id="ARBA00010638"/>
    </source>
</evidence>
<dbReference type="STRING" id="1735162.PeribacterB2_0709"/>
<keyword evidence="5" id="KW-0479">Metal-binding</keyword>
<comment type="catalytic activity">
    <reaction evidence="5">
        <text>(6S)-5-formyl-5,6,7,8-tetrahydrofolate + ATP = (6R)-5,10-methenyltetrahydrofolate + ADP + phosphate</text>
        <dbReference type="Rhea" id="RHEA:10488"/>
        <dbReference type="ChEBI" id="CHEBI:30616"/>
        <dbReference type="ChEBI" id="CHEBI:43474"/>
        <dbReference type="ChEBI" id="CHEBI:57455"/>
        <dbReference type="ChEBI" id="CHEBI:57457"/>
        <dbReference type="ChEBI" id="CHEBI:456216"/>
        <dbReference type="EC" id="6.3.3.2"/>
    </reaction>
</comment>
<dbReference type="InterPro" id="IPR024185">
    <property type="entry name" value="FTHF_cligase-like_sf"/>
</dbReference>
<keyword evidence="5" id="KW-0460">Magnesium</keyword>
<dbReference type="Pfam" id="PF01812">
    <property type="entry name" value="5-FTHF_cyc-lig"/>
    <property type="match status" value="1"/>
</dbReference>
<feature type="binding site" evidence="4">
    <location>
        <position position="57"/>
    </location>
    <ligand>
        <name>substrate</name>
    </ligand>
</feature>
<accession>A0A0S1SSB5</accession>
<organism evidence="6 7">
    <name type="scientific">Candidatus Peribacter riflensis</name>
    <dbReference type="NCBI Taxonomy" id="1735162"/>
    <lineage>
        <taxon>Bacteria</taxon>
        <taxon>Candidatus Peregrinibacteriota</taxon>
        <taxon>Candidatus Peribacteria</taxon>
        <taxon>Candidatus Peribacterales</taxon>
        <taxon>Candidatus Peribacteraceae</taxon>
        <taxon>Candidatus Peribacter</taxon>
    </lineage>
</organism>
<dbReference type="GO" id="GO:0005524">
    <property type="term" value="F:ATP binding"/>
    <property type="evidence" value="ECO:0007669"/>
    <property type="project" value="UniProtKB-KW"/>
</dbReference>
<evidence type="ECO:0000313" key="6">
    <source>
        <dbReference type="EMBL" id="ALM13382.1"/>
    </source>
</evidence>
<keyword evidence="6" id="KW-0436">Ligase</keyword>
<reference evidence="7" key="1">
    <citation type="submission" date="2015-10" db="EMBL/GenBank/DDBJ databases">
        <title>Analysis of five complete genome sequences for members of the class Peribacteria in the recently recognized Peregrinibacteria bacterial phylum.</title>
        <authorList>
            <person name="Anantharaman K."/>
            <person name="Brown C.T."/>
            <person name="Burstein D."/>
            <person name="Castelle C.J."/>
            <person name="Probst A.J."/>
            <person name="Thomas B.C."/>
            <person name="Williams K.H."/>
            <person name="Banfield J.F."/>
        </authorList>
    </citation>
    <scope>NUCLEOTIDE SEQUENCE [LARGE SCALE GENOMIC DNA]</scope>
</reference>
<evidence type="ECO:0000256" key="4">
    <source>
        <dbReference type="PIRSR" id="PIRSR006806-1"/>
    </source>
</evidence>
<dbReference type="GO" id="GO:0009396">
    <property type="term" value="P:folic acid-containing compound biosynthetic process"/>
    <property type="evidence" value="ECO:0007669"/>
    <property type="project" value="TreeGrafter"/>
</dbReference>
<dbReference type="GO" id="GO:0035999">
    <property type="term" value="P:tetrahydrofolate interconversion"/>
    <property type="evidence" value="ECO:0007669"/>
    <property type="project" value="TreeGrafter"/>
</dbReference>
<accession>A0A0S1SX31</accession>
<feature type="binding site" evidence="4">
    <location>
        <begin position="133"/>
        <end position="141"/>
    </location>
    <ligand>
        <name>ATP</name>
        <dbReference type="ChEBI" id="CHEBI:30616"/>
    </ligand>
</feature>
<dbReference type="InterPro" id="IPR002698">
    <property type="entry name" value="FTHF_cligase"/>
</dbReference>
<dbReference type="PIRSF" id="PIRSF006806">
    <property type="entry name" value="FTHF_cligase"/>
    <property type="match status" value="1"/>
</dbReference>
<dbReference type="Proteomes" id="UP000069135">
    <property type="component" value="Chromosome"/>
</dbReference>
<dbReference type="SUPFAM" id="SSF100950">
    <property type="entry name" value="NagB/RpiA/CoA transferase-like"/>
    <property type="match status" value="1"/>
</dbReference>
<evidence type="ECO:0000256" key="5">
    <source>
        <dbReference type="RuleBase" id="RU361279"/>
    </source>
</evidence>